<evidence type="ECO:0000256" key="1">
    <source>
        <dbReference type="ARBA" id="ARBA00022475"/>
    </source>
</evidence>
<comment type="subcellular location">
    <subcellularLocation>
        <location evidence="10">Cell membrane</location>
        <topology evidence="10">Peripheral membrane protein</topology>
        <orientation evidence="10">Cytoplasmic side</orientation>
    </subcellularLocation>
    <subcellularLocation>
        <location evidence="10">Cytoplasm</location>
    </subcellularLocation>
</comment>
<feature type="compositionally biased region" description="Basic and acidic residues" evidence="12">
    <location>
        <begin position="102"/>
        <end position="114"/>
    </location>
</feature>
<dbReference type="EC" id="3.6.5.4" evidence="10"/>
<evidence type="ECO:0000259" key="13">
    <source>
        <dbReference type="PROSITE" id="PS00300"/>
    </source>
</evidence>
<dbReference type="HAMAP" id="MF_00920">
    <property type="entry name" value="FtsY"/>
    <property type="match status" value="1"/>
</dbReference>
<dbReference type="InterPro" id="IPR013822">
    <property type="entry name" value="Signal_recog_particl_SRP54_hlx"/>
</dbReference>
<dbReference type="Gene3D" id="1.20.120.140">
    <property type="entry name" value="Signal recognition particle SRP54, nucleotide-binding domain"/>
    <property type="match status" value="1"/>
</dbReference>
<protein>
    <recommendedName>
        <fullName evidence="10">Signal recognition particle receptor FtsY</fullName>
        <shortName evidence="10">SRP receptor</shortName>
        <ecNumber evidence="10">3.6.5.4</ecNumber>
    </recommendedName>
</protein>
<keyword evidence="2 10" id="KW-0963">Cytoplasm</keyword>
<comment type="function">
    <text evidence="9 10">Involved in targeting and insertion of nascent membrane proteins into the cytoplasmic membrane. Acts as a receptor for the complex formed by the signal recognition particle (SRP) and the ribosome-nascent chain (RNC). Interaction with SRP-RNC leads to the transfer of the RNC complex to the Sec translocase for insertion into the membrane, the hydrolysis of GTP by both Ffh and FtsY, and the dissociation of the SRP-FtsY complex into the individual components.</text>
</comment>
<dbReference type="Proteomes" id="UP000199256">
    <property type="component" value="Unassembled WGS sequence"/>
</dbReference>
<dbReference type="SUPFAM" id="SSF47364">
    <property type="entry name" value="Domain of the SRP/SRP receptor G-proteins"/>
    <property type="match status" value="1"/>
</dbReference>
<name>A0A1H7R9H6_9GAMM</name>
<dbReference type="Pfam" id="PF00448">
    <property type="entry name" value="SRP54"/>
    <property type="match status" value="1"/>
</dbReference>
<keyword evidence="7 10" id="KW-0675">Receptor</keyword>
<dbReference type="SMART" id="SM00382">
    <property type="entry name" value="AAA"/>
    <property type="match status" value="1"/>
</dbReference>
<gene>
    <name evidence="10" type="primary">ftsY</name>
    <name evidence="14" type="ORF">SAMN05444515_1216</name>
</gene>
<dbReference type="InterPro" id="IPR042101">
    <property type="entry name" value="SRP54_N_sf"/>
</dbReference>
<feature type="region of interest" description="Disordered" evidence="12">
    <location>
        <begin position="1"/>
        <end position="158"/>
    </location>
</feature>
<dbReference type="GO" id="GO:0005737">
    <property type="term" value="C:cytoplasm"/>
    <property type="evidence" value="ECO:0007669"/>
    <property type="project" value="UniProtKB-SubCell"/>
</dbReference>
<evidence type="ECO:0000256" key="10">
    <source>
        <dbReference type="HAMAP-Rule" id="MF_00920"/>
    </source>
</evidence>
<evidence type="ECO:0000256" key="8">
    <source>
        <dbReference type="ARBA" id="ARBA00048027"/>
    </source>
</evidence>
<evidence type="ECO:0000256" key="4">
    <source>
        <dbReference type="ARBA" id="ARBA00022801"/>
    </source>
</evidence>
<proteinExistence type="inferred from homology"/>
<dbReference type="InterPro" id="IPR027417">
    <property type="entry name" value="P-loop_NTPase"/>
</dbReference>
<dbReference type="STRING" id="1396821.SAMN05444515_1216"/>
<evidence type="ECO:0000256" key="2">
    <source>
        <dbReference type="ARBA" id="ARBA00022490"/>
    </source>
</evidence>
<evidence type="ECO:0000313" key="15">
    <source>
        <dbReference type="Proteomes" id="UP000199256"/>
    </source>
</evidence>
<comment type="catalytic activity">
    <reaction evidence="8 10">
        <text>GTP + H2O = GDP + phosphate + H(+)</text>
        <dbReference type="Rhea" id="RHEA:19669"/>
        <dbReference type="ChEBI" id="CHEBI:15377"/>
        <dbReference type="ChEBI" id="CHEBI:15378"/>
        <dbReference type="ChEBI" id="CHEBI:37565"/>
        <dbReference type="ChEBI" id="CHEBI:43474"/>
        <dbReference type="ChEBI" id="CHEBI:58189"/>
        <dbReference type="EC" id="3.6.5.4"/>
    </reaction>
</comment>
<dbReference type="SUPFAM" id="SSF52540">
    <property type="entry name" value="P-loop containing nucleoside triphosphate hydrolases"/>
    <property type="match status" value="1"/>
</dbReference>
<dbReference type="AlphaFoldDB" id="A0A1H7R9H6"/>
<dbReference type="PROSITE" id="PS00300">
    <property type="entry name" value="SRP54"/>
    <property type="match status" value="1"/>
</dbReference>
<keyword evidence="5 10" id="KW-0342">GTP-binding</keyword>
<dbReference type="InterPro" id="IPR003593">
    <property type="entry name" value="AAA+_ATPase"/>
</dbReference>
<feature type="domain" description="SRP54-type proteins GTP-binding" evidence="13">
    <location>
        <begin position="428"/>
        <end position="441"/>
    </location>
</feature>
<feature type="binding site" evidence="10">
    <location>
        <begin position="261"/>
        <end position="268"/>
    </location>
    <ligand>
        <name>GTP</name>
        <dbReference type="ChEBI" id="CHEBI:37565"/>
    </ligand>
</feature>
<dbReference type="PANTHER" id="PTHR43134:SF1">
    <property type="entry name" value="SIGNAL RECOGNITION PARTICLE RECEPTOR SUBUNIT ALPHA"/>
    <property type="match status" value="1"/>
</dbReference>
<evidence type="ECO:0000313" key="14">
    <source>
        <dbReference type="EMBL" id="SEL56117.1"/>
    </source>
</evidence>
<reference evidence="15" key="1">
    <citation type="submission" date="2016-10" db="EMBL/GenBank/DDBJ databases">
        <authorList>
            <person name="Varghese N."/>
            <person name="Submissions S."/>
        </authorList>
    </citation>
    <scope>NUCLEOTIDE SEQUENCE [LARGE SCALE GENOMIC DNA]</scope>
    <source>
        <strain evidence="15">DSM 241</strain>
    </source>
</reference>
<accession>A0A1H7R9H6</accession>
<evidence type="ECO:0000256" key="7">
    <source>
        <dbReference type="ARBA" id="ARBA00023170"/>
    </source>
</evidence>
<dbReference type="SMART" id="SM00962">
    <property type="entry name" value="SRP54"/>
    <property type="match status" value="1"/>
</dbReference>
<dbReference type="GO" id="GO:0005525">
    <property type="term" value="F:GTP binding"/>
    <property type="evidence" value="ECO:0007669"/>
    <property type="project" value="UniProtKB-UniRule"/>
</dbReference>
<dbReference type="GO" id="GO:0003924">
    <property type="term" value="F:GTPase activity"/>
    <property type="evidence" value="ECO:0007669"/>
    <property type="project" value="UniProtKB-UniRule"/>
</dbReference>
<keyword evidence="15" id="KW-1185">Reference proteome</keyword>
<keyword evidence="3 10" id="KW-0547">Nucleotide-binding</keyword>
<dbReference type="Pfam" id="PF02881">
    <property type="entry name" value="SRP54_N"/>
    <property type="match status" value="1"/>
</dbReference>
<evidence type="ECO:0000256" key="12">
    <source>
        <dbReference type="SAM" id="MobiDB-lite"/>
    </source>
</evidence>
<dbReference type="InterPro" id="IPR036225">
    <property type="entry name" value="SRP/SRP_N"/>
</dbReference>
<dbReference type="GO" id="GO:0005047">
    <property type="term" value="F:signal recognition particle binding"/>
    <property type="evidence" value="ECO:0007669"/>
    <property type="project" value="TreeGrafter"/>
</dbReference>
<evidence type="ECO:0000256" key="3">
    <source>
        <dbReference type="ARBA" id="ARBA00022741"/>
    </source>
</evidence>
<dbReference type="GO" id="GO:0005886">
    <property type="term" value="C:plasma membrane"/>
    <property type="evidence" value="ECO:0007669"/>
    <property type="project" value="UniProtKB-SubCell"/>
</dbReference>
<dbReference type="FunFam" id="1.20.120.140:FF:000002">
    <property type="entry name" value="Signal recognition particle receptor FtsY"/>
    <property type="match status" value="1"/>
</dbReference>
<dbReference type="InterPro" id="IPR000897">
    <property type="entry name" value="SRP54_GTPase_dom"/>
</dbReference>
<sequence>MFGFRKKKKPEEPTQAPKPSEAPKTSEDNATFEALEIIEAPEGIRSPRRDKAGPAPKDAPRDAPKVQPPQPPKAPEPKPAEAKAPAPPAADKPWEQPSAAKPEPDKAPEPKPAEAKAPAPPAADKPWEQPSAAKPEPDKTPADQEAPPASKAGLFSRLRKGLSKTSSTLTDGMAGLVMGKKAIDDELLEELETRLLMADVGIEATEEILDNLTSRVARKELKDAEALVKALEAAMVDVLQPVQEPLQIDRDHKPYVILVLGINGSGKTTTIGKLTHRLRSQGLSVMLAAGDTFRAAAVEQLQTWGERNQAPVISQGKGADSASVIYDGLQAAKARGMDVLIADTAGRLHTQSNLMDELKKVKRVIQRLEPEAPHEILLVVDGGTGQNALNQAQDFDLAMGVTGIAVTKLDGTAKGGILFAMAQKVGIPVRFIGVGESIEDLREFDAKDFARALLSDGAQKE</sequence>
<evidence type="ECO:0000256" key="9">
    <source>
        <dbReference type="ARBA" id="ARBA00053570"/>
    </source>
</evidence>
<dbReference type="NCBIfam" id="TIGR00064">
    <property type="entry name" value="ftsY"/>
    <property type="match status" value="1"/>
</dbReference>
<dbReference type="CDD" id="cd17874">
    <property type="entry name" value="FtsY"/>
    <property type="match status" value="1"/>
</dbReference>
<feature type="binding site" evidence="10">
    <location>
        <begin position="343"/>
        <end position="347"/>
    </location>
    <ligand>
        <name>GTP</name>
        <dbReference type="ChEBI" id="CHEBI:37565"/>
    </ligand>
</feature>
<comment type="subunit">
    <text evidence="10">Part of the signal recognition particle protein translocation system, which is composed of SRP and FtsY. SRP is a ribonucleoprotein composed of Ffh and a 4.5S RNA molecule.</text>
</comment>
<evidence type="ECO:0000256" key="5">
    <source>
        <dbReference type="ARBA" id="ARBA00023134"/>
    </source>
</evidence>
<dbReference type="Gene3D" id="3.40.50.300">
    <property type="entry name" value="P-loop containing nucleotide triphosphate hydrolases"/>
    <property type="match status" value="1"/>
</dbReference>
<feature type="coiled-coil region" evidence="11">
    <location>
        <begin position="202"/>
        <end position="234"/>
    </location>
</feature>
<dbReference type="SMART" id="SM00963">
    <property type="entry name" value="SRP54_N"/>
    <property type="match status" value="1"/>
</dbReference>
<evidence type="ECO:0000256" key="6">
    <source>
        <dbReference type="ARBA" id="ARBA00023136"/>
    </source>
</evidence>
<feature type="compositionally biased region" description="Basic and acidic residues" evidence="12">
    <location>
        <begin position="45"/>
        <end position="64"/>
    </location>
</feature>
<evidence type="ECO:0000256" key="11">
    <source>
        <dbReference type="SAM" id="Coils"/>
    </source>
</evidence>
<feature type="binding site" evidence="10">
    <location>
        <begin position="407"/>
        <end position="410"/>
    </location>
    <ligand>
        <name>GTP</name>
        <dbReference type="ChEBI" id="CHEBI:37565"/>
    </ligand>
</feature>
<keyword evidence="11" id="KW-0175">Coiled coil</keyword>
<keyword evidence="6 10" id="KW-0472">Membrane</keyword>
<keyword evidence="4 10" id="KW-0378">Hydrolase</keyword>
<dbReference type="GO" id="GO:0006614">
    <property type="term" value="P:SRP-dependent cotranslational protein targeting to membrane"/>
    <property type="evidence" value="ECO:0007669"/>
    <property type="project" value="InterPro"/>
</dbReference>
<comment type="similarity">
    <text evidence="10">Belongs to the GTP-binding SRP family. FtsY subfamily.</text>
</comment>
<organism evidence="14 15">
    <name type="scientific">Ectothiorhodospira marina</name>
    <dbReference type="NCBI Taxonomy" id="1396821"/>
    <lineage>
        <taxon>Bacteria</taxon>
        <taxon>Pseudomonadati</taxon>
        <taxon>Pseudomonadota</taxon>
        <taxon>Gammaproteobacteria</taxon>
        <taxon>Chromatiales</taxon>
        <taxon>Ectothiorhodospiraceae</taxon>
        <taxon>Ectothiorhodospira</taxon>
    </lineage>
</organism>
<keyword evidence="1 10" id="KW-1003">Cell membrane</keyword>
<dbReference type="InterPro" id="IPR004390">
    <property type="entry name" value="SR_rcpt_FtsY"/>
</dbReference>
<dbReference type="FunFam" id="3.40.50.300:FF:000053">
    <property type="entry name" value="Signal recognition particle receptor FtsY"/>
    <property type="match status" value="1"/>
</dbReference>
<dbReference type="PANTHER" id="PTHR43134">
    <property type="entry name" value="SIGNAL RECOGNITION PARTICLE RECEPTOR SUBUNIT ALPHA"/>
    <property type="match status" value="1"/>
</dbReference>
<dbReference type="OrthoDB" id="9804720at2"/>
<dbReference type="EMBL" id="FOAA01000021">
    <property type="protein sequence ID" value="SEL56117.1"/>
    <property type="molecule type" value="Genomic_DNA"/>
</dbReference>